<dbReference type="CDD" id="cd01744">
    <property type="entry name" value="GATase1_CPSase"/>
    <property type="match status" value="1"/>
</dbReference>
<dbReference type="InterPro" id="IPR006274">
    <property type="entry name" value="CarbamoylP_synth_ssu"/>
</dbReference>
<dbReference type="FunFam" id="3.50.30.20:FF:000001">
    <property type="entry name" value="Carbamoyl-phosphate synthase small chain"/>
    <property type="match status" value="1"/>
</dbReference>
<sequence>MTKPAILALADGSIFRGEAIGADGQTVGEVVFNTAMTGYQEILTDPSYAQQIVTLTYPHIGNTGTTPEDAESDRVWSAGLVIRDLPLVASNWRNTMSLSDYLKANNVVAIAGIDTRRLTRILREKGAQNGCIMAGDNISEEAAIAAAQGFPGLKGMDLAKVVSTQTQYEWRSTVWDLKTDSHATIEASELPYHVVAYDYGVKVNILRMLVERGCRVTVVPAQTPAADVLALKPDGVFLSNGPGDPEPCDYAIQAIKEVLETETPVFGICLGHQLLALASGAKTLKMGHGHHGANHPVQDLDTGVVMITSQNHGFAVDEATLPANVRAIHKSLFDGTLQGIERTDKSAFSFQGHPEASPGPNDVAPLFDRFINEMAKRR</sequence>
<evidence type="ECO:0000256" key="1">
    <source>
        <dbReference type="ARBA" id="ARBA00004812"/>
    </source>
</evidence>
<feature type="binding site" evidence="13">
    <location>
        <position position="311"/>
    </location>
    <ligand>
        <name>L-glutamine</name>
        <dbReference type="ChEBI" id="CHEBI:58359"/>
    </ligand>
</feature>
<evidence type="ECO:0000313" key="16">
    <source>
        <dbReference type="Proteomes" id="UP000310574"/>
    </source>
</evidence>
<comment type="pathway">
    <text evidence="2 13">Amino-acid biosynthesis; L-arginine biosynthesis; carbamoyl phosphate from bicarbonate: step 1/1.</text>
</comment>
<dbReference type="InterPro" id="IPR002474">
    <property type="entry name" value="CarbamoylP_synth_ssu_N"/>
</dbReference>
<feature type="binding site" evidence="13">
    <location>
        <position position="270"/>
    </location>
    <ligand>
        <name>L-glutamine</name>
        <dbReference type="ChEBI" id="CHEBI:58359"/>
    </ligand>
</feature>
<dbReference type="GO" id="GO:0006207">
    <property type="term" value="P:'de novo' pyrimidine nucleobase biosynthetic process"/>
    <property type="evidence" value="ECO:0007669"/>
    <property type="project" value="InterPro"/>
</dbReference>
<dbReference type="PANTHER" id="PTHR43418:SF7">
    <property type="entry name" value="CARBAMOYL-PHOSPHATE SYNTHASE SMALL CHAIN"/>
    <property type="match status" value="1"/>
</dbReference>
<evidence type="ECO:0000256" key="8">
    <source>
        <dbReference type="ARBA" id="ARBA00022840"/>
    </source>
</evidence>
<keyword evidence="8 13" id="KW-0067">ATP-binding</keyword>
<keyword evidence="9 13" id="KW-0315">Glutamine amidotransferase</keyword>
<organism evidence="15 16">
    <name type="scientific">Pseudomonas atacamensis</name>
    <dbReference type="NCBI Taxonomy" id="2565368"/>
    <lineage>
        <taxon>Bacteria</taxon>
        <taxon>Pseudomonadati</taxon>
        <taxon>Pseudomonadota</taxon>
        <taxon>Gammaproteobacteria</taxon>
        <taxon>Pseudomonadales</taxon>
        <taxon>Pseudomonadaceae</taxon>
        <taxon>Pseudomonas</taxon>
    </lineage>
</organism>
<comment type="subunit">
    <text evidence="13">Composed of two chains; the small (or glutamine) chain promotes the hydrolysis of glutamine to ammonia, which is used by the large (or ammonia) chain to synthesize carbamoyl phosphate. Tetramer of heterodimers (alpha,beta)4.</text>
</comment>
<dbReference type="GO" id="GO:0044205">
    <property type="term" value="P:'de novo' UMP biosynthetic process"/>
    <property type="evidence" value="ECO:0007669"/>
    <property type="project" value="UniProtKB-UniRule"/>
</dbReference>
<keyword evidence="4 13" id="KW-0055">Arginine biosynthesis</keyword>
<evidence type="ECO:0000256" key="2">
    <source>
        <dbReference type="ARBA" id="ARBA00005077"/>
    </source>
</evidence>
<protein>
    <recommendedName>
        <fullName evidence="13">Carbamoyl phosphate synthase small chain</fullName>
        <ecNumber evidence="13">6.3.5.5</ecNumber>
    </recommendedName>
    <alternativeName>
        <fullName evidence="13">Carbamoyl phosphate synthetase glutamine chain</fullName>
    </alternativeName>
</protein>
<dbReference type="PRINTS" id="PR00096">
    <property type="entry name" value="GATASE"/>
</dbReference>
<evidence type="ECO:0000256" key="13">
    <source>
        <dbReference type="HAMAP-Rule" id="MF_01209"/>
    </source>
</evidence>
<dbReference type="HAMAP" id="MF_01209">
    <property type="entry name" value="CPSase_S_chain"/>
    <property type="match status" value="1"/>
</dbReference>
<reference evidence="15 16" key="1">
    <citation type="submission" date="2019-04" db="EMBL/GenBank/DDBJ databases">
        <title>Draft genome sequence of Pseudomonas sp. M7D1 isolated from rhizosphere of plant the flowery desert.</title>
        <authorList>
            <person name="Poblete-Morales M."/>
            <person name="Plaza N."/>
            <person name="Corsini G."/>
            <person name="Silva E."/>
        </authorList>
    </citation>
    <scope>NUCLEOTIDE SEQUENCE [LARGE SCALE GENOMIC DNA]</scope>
    <source>
        <strain evidence="15 16">M7D1</strain>
    </source>
</reference>
<keyword evidence="7 13" id="KW-0547">Nucleotide-binding</keyword>
<evidence type="ECO:0000256" key="4">
    <source>
        <dbReference type="ARBA" id="ARBA00022571"/>
    </source>
</evidence>
<dbReference type="Gene3D" id="3.50.30.20">
    <property type="entry name" value="Carbamoyl-phosphate synthase small subunit, N-terminal domain"/>
    <property type="match status" value="1"/>
</dbReference>
<comment type="catalytic activity">
    <reaction evidence="12 13">
        <text>L-glutamine + H2O = L-glutamate + NH4(+)</text>
        <dbReference type="Rhea" id="RHEA:15889"/>
        <dbReference type="ChEBI" id="CHEBI:15377"/>
        <dbReference type="ChEBI" id="CHEBI:28938"/>
        <dbReference type="ChEBI" id="CHEBI:29985"/>
        <dbReference type="ChEBI" id="CHEBI:58359"/>
    </reaction>
</comment>
<evidence type="ECO:0000256" key="11">
    <source>
        <dbReference type="ARBA" id="ARBA00048816"/>
    </source>
</evidence>
<feature type="binding site" evidence="13">
    <location>
        <position position="273"/>
    </location>
    <ligand>
        <name>L-glutamine</name>
        <dbReference type="ChEBI" id="CHEBI:58359"/>
    </ligand>
</feature>
<dbReference type="InterPro" id="IPR050472">
    <property type="entry name" value="Anth_synth/Amidotransfase"/>
</dbReference>
<dbReference type="GO" id="GO:0004088">
    <property type="term" value="F:carbamoyl-phosphate synthase (glutamine-hydrolyzing) activity"/>
    <property type="evidence" value="ECO:0007669"/>
    <property type="project" value="UniProtKB-UniRule"/>
</dbReference>
<evidence type="ECO:0000256" key="6">
    <source>
        <dbReference type="ARBA" id="ARBA00022605"/>
    </source>
</evidence>
<dbReference type="SUPFAM" id="SSF52021">
    <property type="entry name" value="Carbamoyl phosphate synthetase, small subunit N-terminal domain"/>
    <property type="match status" value="1"/>
</dbReference>
<dbReference type="Proteomes" id="UP000310574">
    <property type="component" value="Unassembled WGS sequence"/>
</dbReference>
<feature type="binding site" evidence="13">
    <location>
        <position position="241"/>
    </location>
    <ligand>
        <name>L-glutamine</name>
        <dbReference type="ChEBI" id="CHEBI:58359"/>
    </ligand>
</feature>
<comment type="function">
    <text evidence="13">Small subunit of the glutamine-dependent carbamoyl phosphate synthetase (CPSase). CPSase catalyzes the formation of carbamoyl phosphate from the ammonia moiety of glutamine, carbonate, and phosphate donated by ATP, constituting the first step of 2 biosynthetic pathways, one leading to arginine and/or urea and the other to pyrimidine nucleotides. The small subunit (glutamine amidotransferase) binds and cleaves glutamine to supply the large subunit with the substrate ammonia.</text>
</comment>
<feature type="binding site" evidence="13">
    <location>
        <position position="47"/>
    </location>
    <ligand>
        <name>L-glutamine</name>
        <dbReference type="ChEBI" id="CHEBI:58359"/>
    </ligand>
</feature>
<evidence type="ECO:0000256" key="3">
    <source>
        <dbReference type="ARBA" id="ARBA00007800"/>
    </source>
</evidence>
<dbReference type="GO" id="GO:0006526">
    <property type="term" value="P:L-arginine biosynthetic process"/>
    <property type="evidence" value="ECO:0007669"/>
    <property type="project" value="UniProtKB-UniRule"/>
</dbReference>
<accession>A0AAQ2I2P7</accession>
<comment type="similarity">
    <text evidence="3 13">Belongs to the CarA family.</text>
</comment>
<feature type="binding site" evidence="13">
    <location>
        <position position="314"/>
    </location>
    <ligand>
        <name>L-glutamine</name>
        <dbReference type="ChEBI" id="CHEBI:58359"/>
    </ligand>
</feature>
<dbReference type="Pfam" id="PF00117">
    <property type="entry name" value="GATase"/>
    <property type="match status" value="1"/>
</dbReference>
<proteinExistence type="inferred from homology"/>
<feature type="active site" description="Nucleophile" evidence="13">
    <location>
        <position position="269"/>
    </location>
</feature>
<feature type="domain" description="Carbamoyl-phosphate synthase small subunit N-terminal" evidence="14">
    <location>
        <begin position="3"/>
        <end position="133"/>
    </location>
</feature>
<dbReference type="PANTHER" id="PTHR43418">
    <property type="entry name" value="MULTIFUNCTIONAL TRYPTOPHAN BIOSYNTHESIS PROTEIN-RELATED"/>
    <property type="match status" value="1"/>
</dbReference>
<dbReference type="GO" id="GO:0006541">
    <property type="term" value="P:glutamine metabolic process"/>
    <property type="evidence" value="ECO:0007669"/>
    <property type="project" value="InterPro"/>
</dbReference>
<evidence type="ECO:0000256" key="10">
    <source>
        <dbReference type="ARBA" id="ARBA00022975"/>
    </source>
</evidence>
<dbReference type="SMART" id="SM01097">
    <property type="entry name" value="CPSase_sm_chain"/>
    <property type="match status" value="1"/>
</dbReference>
<keyword evidence="10 13" id="KW-0665">Pyrimidine biosynthesis</keyword>
<dbReference type="InterPro" id="IPR035686">
    <property type="entry name" value="CPSase_GATase1"/>
</dbReference>
<dbReference type="PRINTS" id="PR00099">
    <property type="entry name" value="CPSGATASE"/>
</dbReference>
<dbReference type="RefSeq" id="WP_136491926.1">
    <property type="nucleotide sequence ID" value="NZ_CP077081.1"/>
</dbReference>
<name>A0AAQ2I2P7_9PSED</name>
<keyword evidence="6 13" id="KW-0028">Amino-acid biosynthesis</keyword>
<dbReference type="EMBL" id="SSBS01000001">
    <property type="protein sequence ID" value="THF35930.1"/>
    <property type="molecule type" value="Genomic_DNA"/>
</dbReference>
<dbReference type="SUPFAM" id="SSF52317">
    <property type="entry name" value="Class I glutamine amidotransferase-like"/>
    <property type="match status" value="1"/>
</dbReference>
<comment type="caution">
    <text evidence="15">The sequence shown here is derived from an EMBL/GenBank/DDBJ whole genome shotgun (WGS) entry which is preliminary data.</text>
</comment>
<dbReference type="FunFam" id="3.40.50.880:FF:000011">
    <property type="entry name" value="Carbamoyl-phosphate synthase small chain"/>
    <property type="match status" value="1"/>
</dbReference>
<dbReference type="NCBIfam" id="NF009475">
    <property type="entry name" value="PRK12838.1"/>
    <property type="match status" value="1"/>
</dbReference>
<evidence type="ECO:0000256" key="12">
    <source>
        <dbReference type="ARBA" id="ARBA00049285"/>
    </source>
</evidence>
<comment type="pathway">
    <text evidence="1 13">Pyrimidine metabolism; UMP biosynthesis via de novo pathway; (S)-dihydroorotate from bicarbonate: step 1/3.</text>
</comment>
<dbReference type="AlphaFoldDB" id="A0AAQ2I2P7"/>
<feature type="region of interest" description="CPSase" evidence="13">
    <location>
        <begin position="1"/>
        <end position="192"/>
    </location>
</feature>
<dbReference type="Gene3D" id="3.40.50.880">
    <property type="match status" value="1"/>
</dbReference>
<dbReference type="InterPro" id="IPR029062">
    <property type="entry name" value="Class_I_gatase-like"/>
</dbReference>
<keyword evidence="5 13" id="KW-0436">Ligase</keyword>
<gene>
    <name evidence="13 15" type="primary">carA</name>
    <name evidence="15" type="ORF">E5170_00345</name>
</gene>
<evidence type="ECO:0000256" key="5">
    <source>
        <dbReference type="ARBA" id="ARBA00022598"/>
    </source>
</evidence>
<dbReference type="Pfam" id="PF00988">
    <property type="entry name" value="CPSase_sm_chain"/>
    <property type="match status" value="1"/>
</dbReference>
<dbReference type="GO" id="GO:0005524">
    <property type="term" value="F:ATP binding"/>
    <property type="evidence" value="ECO:0007669"/>
    <property type="project" value="UniProtKB-UniRule"/>
</dbReference>
<comment type="catalytic activity">
    <reaction evidence="11 13">
        <text>hydrogencarbonate + L-glutamine + 2 ATP + H2O = carbamoyl phosphate + L-glutamate + 2 ADP + phosphate + 2 H(+)</text>
        <dbReference type="Rhea" id="RHEA:18633"/>
        <dbReference type="ChEBI" id="CHEBI:15377"/>
        <dbReference type="ChEBI" id="CHEBI:15378"/>
        <dbReference type="ChEBI" id="CHEBI:17544"/>
        <dbReference type="ChEBI" id="CHEBI:29985"/>
        <dbReference type="ChEBI" id="CHEBI:30616"/>
        <dbReference type="ChEBI" id="CHEBI:43474"/>
        <dbReference type="ChEBI" id="CHEBI:58228"/>
        <dbReference type="ChEBI" id="CHEBI:58359"/>
        <dbReference type="ChEBI" id="CHEBI:456216"/>
        <dbReference type="EC" id="6.3.5.5"/>
    </reaction>
</comment>
<dbReference type="PROSITE" id="PS51273">
    <property type="entry name" value="GATASE_TYPE_1"/>
    <property type="match status" value="1"/>
</dbReference>
<evidence type="ECO:0000256" key="9">
    <source>
        <dbReference type="ARBA" id="ARBA00022962"/>
    </source>
</evidence>
<evidence type="ECO:0000256" key="7">
    <source>
        <dbReference type="ARBA" id="ARBA00022741"/>
    </source>
</evidence>
<evidence type="ECO:0000313" key="15">
    <source>
        <dbReference type="EMBL" id="THF35930.1"/>
    </source>
</evidence>
<feature type="binding site" evidence="13">
    <location>
        <position position="243"/>
    </location>
    <ligand>
        <name>L-glutamine</name>
        <dbReference type="ChEBI" id="CHEBI:58359"/>
    </ligand>
</feature>
<feature type="active site" evidence="13">
    <location>
        <position position="353"/>
    </location>
</feature>
<feature type="binding site" evidence="13">
    <location>
        <position position="313"/>
    </location>
    <ligand>
        <name>L-glutamine</name>
        <dbReference type="ChEBI" id="CHEBI:58359"/>
    </ligand>
</feature>
<evidence type="ECO:0000259" key="14">
    <source>
        <dbReference type="SMART" id="SM01097"/>
    </source>
</evidence>
<dbReference type="EC" id="6.3.5.5" evidence="13"/>
<dbReference type="InterPro" id="IPR036480">
    <property type="entry name" value="CarbP_synth_ssu_N_sf"/>
</dbReference>
<dbReference type="NCBIfam" id="TIGR01368">
    <property type="entry name" value="CPSaseIIsmall"/>
    <property type="match status" value="1"/>
</dbReference>
<feature type="active site" evidence="13">
    <location>
        <position position="355"/>
    </location>
</feature>
<dbReference type="InterPro" id="IPR017926">
    <property type="entry name" value="GATASE"/>
</dbReference>